<feature type="compositionally biased region" description="Low complexity" evidence="3">
    <location>
        <begin position="398"/>
        <end position="409"/>
    </location>
</feature>
<evidence type="ECO:0000256" key="3">
    <source>
        <dbReference type="SAM" id="MobiDB-lite"/>
    </source>
</evidence>
<dbReference type="Proteomes" id="UP000695022">
    <property type="component" value="Unplaced"/>
</dbReference>
<feature type="compositionally biased region" description="Polar residues" evidence="3">
    <location>
        <begin position="446"/>
        <end position="455"/>
    </location>
</feature>
<evidence type="ECO:0000256" key="1">
    <source>
        <dbReference type="ARBA" id="ARBA00006652"/>
    </source>
</evidence>
<dbReference type="GeneID" id="106812496"/>
<dbReference type="PANTHER" id="PTHR22406">
    <property type="entry name" value="NASCENT POLYPEPTIDE-ASSOCIATED COMPLEX SUBUNIT ALPHA, MUSCLE-SPECIFIC FORM"/>
    <property type="match status" value="1"/>
</dbReference>
<organism evidence="4 5">
    <name type="scientific">Priapulus caudatus</name>
    <name type="common">Priapulid worm</name>
    <dbReference type="NCBI Taxonomy" id="37621"/>
    <lineage>
        <taxon>Eukaryota</taxon>
        <taxon>Metazoa</taxon>
        <taxon>Ecdysozoa</taxon>
        <taxon>Scalidophora</taxon>
        <taxon>Priapulida</taxon>
        <taxon>Priapulimorpha</taxon>
        <taxon>Priapulimorphida</taxon>
        <taxon>Priapulidae</taxon>
        <taxon>Priapulus</taxon>
    </lineage>
</organism>
<dbReference type="RefSeq" id="XP_014671872.1">
    <property type="nucleotide sequence ID" value="XM_014816386.1"/>
</dbReference>
<feature type="compositionally biased region" description="Polar residues" evidence="3">
    <location>
        <begin position="351"/>
        <end position="368"/>
    </location>
</feature>
<accession>A0ABM1EI51</accession>
<feature type="compositionally biased region" description="Polar residues" evidence="3">
    <location>
        <begin position="50"/>
        <end position="62"/>
    </location>
</feature>
<comment type="similarity">
    <text evidence="1">Belongs to the SLAIN motif-containing family.</text>
</comment>
<dbReference type="InterPro" id="IPR026179">
    <property type="entry name" value="Slain"/>
</dbReference>
<feature type="compositionally biased region" description="Low complexity" evidence="3">
    <location>
        <begin position="323"/>
        <end position="340"/>
    </location>
</feature>
<protein>
    <submittedName>
        <fullName evidence="5">SLAIN motif-containing protein 1-like</fullName>
    </submittedName>
</protein>
<evidence type="ECO:0000313" key="5">
    <source>
        <dbReference type="RefSeq" id="XP_014671872.1"/>
    </source>
</evidence>
<feature type="compositionally biased region" description="Low complexity" evidence="3">
    <location>
        <begin position="264"/>
        <end position="287"/>
    </location>
</feature>
<feature type="region of interest" description="Disordered" evidence="3">
    <location>
        <begin position="32"/>
        <end position="72"/>
    </location>
</feature>
<evidence type="ECO:0000313" key="4">
    <source>
        <dbReference type="Proteomes" id="UP000695022"/>
    </source>
</evidence>
<dbReference type="PANTHER" id="PTHR22406:SF7">
    <property type="entry name" value="NASCENT POLYPEPTIDE-ASSOCIATED COMPLEX SUBUNIT ALPHA, MUSCLE-SPECIFIC FORM"/>
    <property type="match status" value="1"/>
</dbReference>
<sequence>MDKGVDSKGRHEEVEQLKDLVRKLEIQNKELRKNRERSRNGCIENHNESGSDLCNDSVNANETLEDSGSEHGECDISLDTVDLLDVGSDDCTDEEDSWLFESPKQPTPQQKAVSPYKWIRKDYDEDPNPDLQFTRKRLVYKLDEIILSSPLSPMVRGGSPGKGIASYSSVSDLRLHQHGRVDASPTVPYIPRSASFSGGPPLLQQRGPATTYALRRGPAGVLGDDSSTSTDEDVYMAASVQSPRRRCEGSLDATSRPYRVPRNAAAHSSSSHQRARSPPSSQAPRPRNGQPRAASADVPGRHAVAPPAERHSDSNAAMRAAEDYSPMSASDSSPESDSYSQQVHGSLHQGLRQSFSATRRGSASTDSMHGTPGQGSPLPVAPPQNGYSRVHTADQTAPPRRSIPSPSRSQQAHRVQQYNALSQEQRRFGSDSRLQQSMLRADGRTGSDSTLQHFAQDNKGGKAAKVSPPRPSLSQQRVQQPQRSIPVPKMSPASKLAVHVSRIGNPRN</sequence>
<name>A0ABM1EI51_PRICU</name>
<proteinExistence type="inferred from homology"/>
<reference evidence="5" key="1">
    <citation type="submission" date="2025-08" db="UniProtKB">
        <authorList>
            <consortium name="RefSeq"/>
        </authorList>
    </citation>
    <scope>IDENTIFICATION</scope>
</reference>
<feature type="compositionally biased region" description="Basic and acidic residues" evidence="3">
    <location>
        <begin position="32"/>
        <end position="49"/>
    </location>
</feature>
<feature type="region of interest" description="Disordered" evidence="3">
    <location>
        <begin position="94"/>
        <end position="113"/>
    </location>
</feature>
<keyword evidence="2" id="KW-0175">Coiled coil</keyword>
<keyword evidence="4" id="KW-1185">Reference proteome</keyword>
<feature type="region of interest" description="Disordered" evidence="3">
    <location>
        <begin position="195"/>
        <end position="508"/>
    </location>
</feature>
<gene>
    <name evidence="5" type="primary">LOC106812496</name>
</gene>
<feature type="compositionally biased region" description="Polar residues" evidence="3">
    <location>
        <begin position="472"/>
        <end position="483"/>
    </location>
</feature>
<feature type="compositionally biased region" description="Polar residues" evidence="3">
    <location>
        <begin position="410"/>
        <end position="423"/>
    </location>
</feature>
<evidence type="ECO:0000256" key="2">
    <source>
        <dbReference type="ARBA" id="ARBA00023054"/>
    </source>
</evidence>